<dbReference type="Proteomes" id="UP000823638">
    <property type="component" value="Unassembled WGS sequence"/>
</dbReference>
<organism evidence="2 3">
    <name type="scientific">Candidatus Gallitreponema excrementavium</name>
    <dbReference type="NCBI Taxonomy" id="2840840"/>
    <lineage>
        <taxon>Bacteria</taxon>
        <taxon>Pseudomonadati</taxon>
        <taxon>Spirochaetota</taxon>
        <taxon>Spirochaetia</taxon>
        <taxon>Spirochaetales</taxon>
        <taxon>Candidatus Gallitreponema</taxon>
    </lineage>
</organism>
<reference evidence="2" key="2">
    <citation type="journal article" date="2021" name="PeerJ">
        <title>Extensive microbial diversity within the chicken gut microbiome revealed by metagenomics and culture.</title>
        <authorList>
            <person name="Gilroy R."/>
            <person name="Ravi A."/>
            <person name="Getino M."/>
            <person name="Pursley I."/>
            <person name="Horton D.L."/>
            <person name="Alikhan N.F."/>
            <person name="Baker D."/>
            <person name="Gharbi K."/>
            <person name="Hall N."/>
            <person name="Watson M."/>
            <person name="Adriaenssens E.M."/>
            <person name="Foster-Nyarko E."/>
            <person name="Jarju S."/>
            <person name="Secka A."/>
            <person name="Antonio M."/>
            <person name="Oren A."/>
            <person name="Chaudhuri R.R."/>
            <person name="La Ragione R."/>
            <person name="Hildebrand F."/>
            <person name="Pallen M.J."/>
        </authorList>
    </citation>
    <scope>NUCLEOTIDE SEQUENCE</scope>
    <source>
        <strain evidence="2">10532</strain>
    </source>
</reference>
<reference evidence="2" key="1">
    <citation type="submission" date="2020-10" db="EMBL/GenBank/DDBJ databases">
        <authorList>
            <person name="Gilroy R."/>
        </authorList>
    </citation>
    <scope>NUCLEOTIDE SEQUENCE</scope>
    <source>
        <strain evidence="2">10532</strain>
    </source>
</reference>
<feature type="region of interest" description="Disordered" evidence="1">
    <location>
        <begin position="30"/>
        <end position="64"/>
    </location>
</feature>
<sequence>MNTTNTPKTLIFFLILVLVWGTGCSGLYSRGQESSGAEQENPEYGDNGETPGDSGETPPPADPALPEKVYIQVRFDLHDSSGGLYKSDQSREMHQLDYQFDAKGTSGTIIDGRATYPPGYYFPYGFIVKYGGGAGASNERIAKYDSGIDYYVGHQGLWVTPKNGGTTTAVVYFVFSFGNQIVYARTTLNLSIPWDDYNPELYTDKALFHIEGTDRHFTVTFEGFEKKALAGNQ</sequence>
<name>A0A9D9HPT6_9SPIR</name>
<evidence type="ECO:0000256" key="1">
    <source>
        <dbReference type="SAM" id="MobiDB-lite"/>
    </source>
</evidence>
<evidence type="ECO:0000313" key="2">
    <source>
        <dbReference type="EMBL" id="MBO8457737.1"/>
    </source>
</evidence>
<comment type="caution">
    <text evidence="2">The sequence shown here is derived from an EMBL/GenBank/DDBJ whole genome shotgun (WGS) entry which is preliminary data.</text>
</comment>
<dbReference type="EMBL" id="JADIMM010000076">
    <property type="protein sequence ID" value="MBO8457737.1"/>
    <property type="molecule type" value="Genomic_DNA"/>
</dbReference>
<dbReference type="AlphaFoldDB" id="A0A9D9HPT6"/>
<gene>
    <name evidence="2" type="ORF">IAA81_05865</name>
</gene>
<accession>A0A9D9HPT6</accession>
<protein>
    <submittedName>
        <fullName evidence="2">Uncharacterized protein</fullName>
    </submittedName>
</protein>
<proteinExistence type="predicted"/>
<evidence type="ECO:0000313" key="3">
    <source>
        <dbReference type="Proteomes" id="UP000823638"/>
    </source>
</evidence>